<protein>
    <submittedName>
        <fullName evidence="5">Fructokinase</fullName>
    </submittedName>
</protein>
<feature type="domain" description="Carbohydrate kinase PfkB" evidence="4">
    <location>
        <begin position="17"/>
        <end position="291"/>
    </location>
</feature>
<comment type="caution">
    <text evidence="5">The sequence shown here is derived from an EMBL/GenBank/DDBJ whole genome shotgun (WGS) entry which is preliminary data.</text>
</comment>
<evidence type="ECO:0000313" key="5">
    <source>
        <dbReference type="EMBL" id="PTQ94996.1"/>
    </source>
</evidence>
<name>A0A2T5J7E7_9SPHI</name>
<gene>
    <name evidence="5" type="ORF">C8P68_106210</name>
</gene>
<dbReference type="Pfam" id="PF00294">
    <property type="entry name" value="PfkB"/>
    <property type="match status" value="1"/>
</dbReference>
<evidence type="ECO:0000256" key="1">
    <source>
        <dbReference type="ARBA" id="ARBA00010688"/>
    </source>
</evidence>
<dbReference type="PROSITE" id="PS00583">
    <property type="entry name" value="PFKB_KINASES_1"/>
    <property type="match status" value="1"/>
</dbReference>
<reference evidence="5 6" key="1">
    <citation type="submission" date="2018-04" db="EMBL/GenBank/DDBJ databases">
        <title>Genomic Encyclopedia of Archaeal and Bacterial Type Strains, Phase II (KMG-II): from individual species to whole genera.</title>
        <authorList>
            <person name="Goeker M."/>
        </authorList>
    </citation>
    <scope>NUCLEOTIDE SEQUENCE [LARGE SCALE GENOMIC DNA]</scope>
    <source>
        <strain evidence="5 6">DSM 26809</strain>
    </source>
</reference>
<evidence type="ECO:0000256" key="2">
    <source>
        <dbReference type="ARBA" id="ARBA00022679"/>
    </source>
</evidence>
<dbReference type="PANTHER" id="PTHR43085">
    <property type="entry name" value="HEXOKINASE FAMILY MEMBER"/>
    <property type="match status" value="1"/>
</dbReference>
<evidence type="ECO:0000259" key="4">
    <source>
        <dbReference type="Pfam" id="PF00294"/>
    </source>
</evidence>
<dbReference type="Gene3D" id="3.40.1190.20">
    <property type="match status" value="1"/>
</dbReference>
<keyword evidence="2" id="KW-0808">Transferase</keyword>
<dbReference type="AlphaFoldDB" id="A0A2T5J7E7"/>
<organism evidence="5 6">
    <name type="scientific">Mucilaginibacter yixingensis</name>
    <dbReference type="NCBI Taxonomy" id="1295612"/>
    <lineage>
        <taxon>Bacteria</taxon>
        <taxon>Pseudomonadati</taxon>
        <taxon>Bacteroidota</taxon>
        <taxon>Sphingobacteriia</taxon>
        <taxon>Sphingobacteriales</taxon>
        <taxon>Sphingobacteriaceae</taxon>
        <taxon>Mucilaginibacter</taxon>
    </lineage>
</organism>
<comment type="similarity">
    <text evidence="1">Belongs to the carbohydrate kinase PfkB family.</text>
</comment>
<dbReference type="SUPFAM" id="SSF53613">
    <property type="entry name" value="Ribokinase-like"/>
    <property type="match status" value="1"/>
</dbReference>
<accession>A0A2T5J7E7</accession>
<proteinExistence type="inferred from homology"/>
<sequence length="295" mass="32145">MQVLKSNKMANKVLCFGEVLWDAFGDEKKPGGAPMNVARHLRQQGIDAQMTSRIGADASGDELVAFLTCTGLHSNLIQRDEELPTCEVTVQLDEQNQAAYIIPQPVSWDNVQADAAMIAAAKQADAIVFGSLACREYNTRAALHTLLDESHNLRVFDVNLRPPHYELTTIEALAARSQVIKMNEEEAVMLIGGSHDDLRGKLIEFQKTYHNQTIIVTRGAEGALVWHDGRFYEHAGQQVQVVDTVGAGDSFLATFVAGLLAGQTDIQKLLNKACAVGAYVTTQRGANPAYPEGLI</sequence>
<dbReference type="PANTHER" id="PTHR43085:SF57">
    <property type="entry name" value="CARBOHYDRATE KINASE PFKB DOMAIN-CONTAINING PROTEIN"/>
    <property type="match status" value="1"/>
</dbReference>
<dbReference type="EMBL" id="QAOQ01000006">
    <property type="protein sequence ID" value="PTQ94996.1"/>
    <property type="molecule type" value="Genomic_DNA"/>
</dbReference>
<keyword evidence="6" id="KW-1185">Reference proteome</keyword>
<dbReference type="InterPro" id="IPR002173">
    <property type="entry name" value="Carboh/pur_kinase_PfkB_CS"/>
</dbReference>
<dbReference type="InterPro" id="IPR011611">
    <property type="entry name" value="PfkB_dom"/>
</dbReference>
<dbReference type="CDD" id="cd01167">
    <property type="entry name" value="bac_FRK"/>
    <property type="match status" value="1"/>
</dbReference>
<evidence type="ECO:0000256" key="3">
    <source>
        <dbReference type="ARBA" id="ARBA00022777"/>
    </source>
</evidence>
<dbReference type="InterPro" id="IPR050306">
    <property type="entry name" value="PfkB_Carbo_kinase"/>
</dbReference>
<dbReference type="Proteomes" id="UP000244168">
    <property type="component" value="Unassembled WGS sequence"/>
</dbReference>
<dbReference type="InterPro" id="IPR029056">
    <property type="entry name" value="Ribokinase-like"/>
</dbReference>
<evidence type="ECO:0000313" key="6">
    <source>
        <dbReference type="Proteomes" id="UP000244168"/>
    </source>
</evidence>
<dbReference type="GO" id="GO:0016301">
    <property type="term" value="F:kinase activity"/>
    <property type="evidence" value="ECO:0007669"/>
    <property type="project" value="UniProtKB-KW"/>
</dbReference>
<keyword evidence="3 5" id="KW-0418">Kinase</keyword>